<comment type="caution">
    <text evidence="2">The sequence shown here is derived from an EMBL/GenBank/DDBJ whole genome shotgun (WGS) entry which is preliminary data.</text>
</comment>
<gene>
    <name evidence="2" type="ORF">DQ392_30875</name>
</gene>
<protein>
    <submittedName>
        <fullName evidence="2">Uncharacterized protein</fullName>
    </submittedName>
</protein>
<evidence type="ECO:0000256" key="1">
    <source>
        <dbReference type="SAM" id="MobiDB-lite"/>
    </source>
</evidence>
<evidence type="ECO:0000313" key="2">
    <source>
        <dbReference type="EMBL" id="RCG13712.1"/>
    </source>
</evidence>
<sequence>MEAPVRVRALVSSSTSVVDLVPSRSAQDAGFEQRYARYTAGRHSCWACCPSAAPGPSSSETPQVGQLGQRSERRGPPGRG</sequence>
<dbReference type="Proteomes" id="UP000253507">
    <property type="component" value="Unassembled WGS sequence"/>
</dbReference>
<dbReference type="AlphaFoldDB" id="A0A367E7J2"/>
<name>A0A367E7J2_9ACTN</name>
<evidence type="ECO:0000313" key="3">
    <source>
        <dbReference type="Proteomes" id="UP000253507"/>
    </source>
</evidence>
<feature type="compositionally biased region" description="Polar residues" evidence="1">
    <location>
        <begin position="60"/>
        <end position="69"/>
    </location>
</feature>
<dbReference type="RefSeq" id="WP_114019010.1">
    <property type="nucleotide sequence ID" value="NZ_QOIM01000047.1"/>
</dbReference>
<reference evidence="2 3" key="1">
    <citation type="submission" date="2018-06" db="EMBL/GenBank/DDBJ databases">
        <title>Streptomyces reniochalinae sp. nov. and Streptomyces diacarnus sp. nov. from marine sponges.</title>
        <authorList>
            <person name="Li L."/>
        </authorList>
    </citation>
    <scope>NUCLEOTIDE SEQUENCE [LARGE SCALE GENOMIC DNA]</scope>
    <source>
        <strain evidence="2 3">LHW50302</strain>
    </source>
</reference>
<feature type="region of interest" description="Disordered" evidence="1">
    <location>
        <begin position="51"/>
        <end position="80"/>
    </location>
</feature>
<accession>A0A367E7J2</accession>
<proteinExistence type="predicted"/>
<organism evidence="2 3">
    <name type="scientific">Streptomyces reniochalinae</name>
    <dbReference type="NCBI Taxonomy" id="2250578"/>
    <lineage>
        <taxon>Bacteria</taxon>
        <taxon>Bacillati</taxon>
        <taxon>Actinomycetota</taxon>
        <taxon>Actinomycetes</taxon>
        <taxon>Kitasatosporales</taxon>
        <taxon>Streptomycetaceae</taxon>
        <taxon>Streptomyces</taxon>
    </lineage>
</organism>
<feature type="compositionally biased region" description="Basic and acidic residues" evidence="1">
    <location>
        <begin position="70"/>
        <end position="80"/>
    </location>
</feature>
<dbReference type="EMBL" id="QOIM01000047">
    <property type="protein sequence ID" value="RCG13712.1"/>
    <property type="molecule type" value="Genomic_DNA"/>
</dbReference>
<keyword evidence="3" id="KW-1185">Reference proteome</keyword>